<dbReference type="SMART" id="SM00470">
    <property type="entry name" value="ParB"/>
    <property type="match status" value="1"/>
</dbReference>
<organism evidence="2 3">
    <name type="scientific">Bosea vaviloviae</name>
    <dbReference type="NCBI Taxonomy" id="1526658"/>
    <lineage>
        <taxon>Bacteria</taxon>
        <taxon>Pseudomonadati</taxon>
        <taxon>Pseudomonadota</taxon>
        <taxon>Alphaproteobacteria</taxon>
        <taxon>Hyphomicrobiales</taxon>
        <taxon>Boseaceae</taxon>
        <taxon>Bosea</taxon>
    </lineage>
</organism>
<dbReference type="InterPro" id="IPR003115">
    <property type="entry name" value="ParB_N"/>
</dbReference>
<evidence type="ECO:0000313" key="3">
    <source>
        <dbReference type="Proteomes" id="UP000037822"/>
    </source>
</evidence>
<dbReference type="SUPFAM" id="SSF109709">
    <property type="entry name" value="KorB DNA-binding domain-like"/>
    <property type="match status" value="1"/>
</dbReference>
<dbReference type="EMBL" id="LGSZ01000054">
    <property type="protein sequence ID" value="KPH78309.1"/>
    <property type="molecule type" value="Genomic_DNA"/>
</dbReference>
<dbReference type="Pfam" id="PF02195">
    <property type="entry name" value="ParB_N"/>
    <property type="match status" value="1"/>
</dbReference>
<dbReference type="GO" id="GO:0005694">
    <property type="term" value="C:chromosome"/>
    <property type="evidence" value="ECO:0007669"/>
    <property type="project" value="TreeGrafter"/>
</dbReference>
<sequence length="309" mass="33888">MSAGAIAFNLVQGFENECVRLPAASLLPVKALRHNVKASTKYQQIAASIHEVGLVEPPVVCRTGDGLYLILDGHIRIEILKDMGVSEVECLVSTDDEAFTYNKRISKLSAVQEHNMVVRAIARGVPEQKLAKALSINLSSLRRRTNLLQGICAEAVSLLKDKQCPMAVFEILKKMRPLRQIEAAELLVNANNYSVSYVSAILAGTPQTQLVAGDKAKKIKGVTPEAMARMERELAKLQEAITSIQDTYGREHLQLTVVKAYVARLLGNARVVRYLTQHRPSFLQEFEAIAEATSTLVQAKSPTKSGEIA</sequence>
<dbReference type="SUPFAM" id="SSF110849">
    <property type="entry name" value="ParB/Sulfiredoxin"/>
    <property type="match status" value="1"/>
</dbReference>
<feature type="domain" description="ParB-like N-terminal" evidence="1">
    <location>
        <begin position="19"/>
        <end position="111"/>
    </location>
</feature>
<dbReference type="InterPro" id="IPR036086">
    <property type="entry name" value="ParB/Sulfiredoxin_sf"/>
</dbReference>
<dbReference type="AlphaFoldDB" id="A0A0N1FBN3"/>
<keyword evidence="3" id="KW-1185">Reference proteome</keyword>
<name>A0A0N1FBN3_9HYPH</name>
<dbReference type="PANTHER" id="PTHR33375:SF1">
    <property type="entry name" value="CHROMOSOME-PARTITIONING PROTEIN PARB-RELATED"/>
    <property type="match status" value="1"/>
</dbReference>
<dbReference type="Gene3D" id="3.90.1530.10">
    <property type="entry name" value="Conserved hypothetical protein from pyrococcus furiosus pfu- 392566-001, ParB domain"/>
    <property type="match status" value="1"/>
</dbReference>
<dbReference type="OrthoDB" id="7632576at2"/>
<dbReference type="PATRIC" id="fig|1526658.3.peg.1901"/>
<dbReference type="InterPro" id="IPR050336">
    <property type="entry name" value="Chromosome_partition/occlusion"/>
</dbReference>
<dbReference type="GO" id="GO:0007059">
    <property type="term" value="P:chromosome segregation"/>
    <property type="evidence" value="ECO:0007669"/>
    <property type="project" value="TreeGrafter"/>
</dbReference>
<protein>
    <submittedName>
        <fullName evidence="2">Plasmid stablization protein ParB</fullName>
    </submittedName>
</protein>
<gene>
    <name evidence="2" type="ORF">AE618_21115</name>
</gene>
<dbReference type="RefSeq" id="WP_054211050.1">
    <property type="nucleotide sequence ID" value="NZ_LGSZ01000054.1"/>
</dbReference>
<dbReference type="PANTHER" id="PTHR33375">
    <property type="entry name" value="CHROMOSOME-PARTITIONING PROTEIN PARB-RELATED"/>
    <property type="match status" value="1"/>
</dbReference>
<comment type="caution">
    <text evidence="2">The sequence shown here is derived from an EMBL/GenBank/DDBJ whole genome shotgun (WGS) entry which is preliminary data.</text>
</comment>
<proteinExistence type="predicted"/>
<accession>A0A0N1FBN3</accession>
<dbReference type="InterPro" id="IPR011111">
    <property type="entry name" value="Plasmid_RepB"/>
</dbReference>
<reference evidence="2 3" key="1">
    <citation type="submission" date="2015-07" db="EMBL/GenBank/DDBJ databases">
        <title>Whole genome sequencing of Bosea vaviloviae isolated from cave pool.</title>
        <authorList>
            <person name="Tan N.E.H."/>
            <person name="Lee Y.P."/>
            <person name="Gan H.M."/>
            <person name="Barton H."/>
            <person name="Savka M.A."/>
        </authorList>
    </citation>
    <scope>NUCLEOTIDE SEQUENCE [LARGE SCALE GENOMIC DNA]</scope>
    <source>
        <strain evidence="2 3">SD260</strain>
    </source>
</reference>
<evidence type="ECO:0000313" key="2">
    <source>
        <dbReference type="EMBL" id="KPH78309.1"/>
    </source>
</evidence>
<dbReference type="Pfam" id="PF07506">
    <property type="entry name" value="RepB"/>
    <property type="match status" value="1"/>
</dbReference>
<dbReference type="Proteomes" id="UP000037822">
    <property type="component" value="Unassembled WGS sequence"/>
</dbReference>
<evidence type="ECO:0000259" key="1">
    <source>
        <dbReference type="SMART" id="SM00470"/>
    </source>
</evidence>